<dbReference type="GeneID" id="103636370"/>
<dbReference type="InParanoid" id="A0A804QVL8"/>
<dbReference type="Proteomes" id="UP000007305">
    <property type="component" value="Chromosome 8"/>
</dbReference>
<dbReference type="AlphaFoldDB" id="A0A804QVL8"/>
<evidence type="ECO:0008006" key="5">
    <source>
        <dbReference type="Google" id="ProtNLM"/>
    </source>
</evidence>
<dbReference type="FunCoup" id="A0A804QVL8">
    <property type="interactions" value="562"/>
</dbReference>
<keyword evidence="1" id="KW-0732">Signal</keyword>
<dbReference type="RefSeq" id="XP_008656946.1">
    <property type="nucleotide sequence ID" value="XM_008658724.3"/>
</dbReference>
<reference evidence="2" key="3">
    <citation type="submission" date="2021-05" db="UniProtKB">
        <authorList>
            <consortium name="EnsemblPlants"/>
        </authorList>
    </citation>
    <scope>IDENTIFICATION</scope>
    <source>
        <strain evidence="2">cv. B73</strain>
    </source>
</reference>
<accession>A0A804QVL8</accession>
<evidence type="ECO:0000313" key="3">
    <source>
        <dbReference type="Proteomes" id="UP000007305"/>
    </source>
</evidence>
<evidence type="ECO:0007829" key="4">
    <source>
        <dbReference type="PeptideAtlas" id="A0A804QVL8"/>
    </source>
</evidence>
<protein>
    <recommendedName>
        <fullName evidence="5">Bifunctional inhibitor/plant lipid transfer protein/seed storage helical domain-containing protein</fullName>
    </recommendedName>
</protein>
<reference evidence="3" key="1">
    <citation type="journal article" date="2009" name="Science">
        <title>The B73 maize genome: complexity, diversity, and dynamics.</title>
        <authorList>
            <person name="Schnable P.S."/>
            <person name="Ware D."/>
            <person name="Fulton R.S."/>
            <person name="Stein J.C."/>
            <person name="Wei F."/>
            <person name="Pasternak S."/>
            <person name="Liang C."/>
            <person name="Zhang J."/>
            <person name="Fulton L."/>
            <person name="Graves T.A."/>
            <person name="Minx P."/>
            <person name="Reily A.D."/>
            <person name="Courtney L."/>
            <person name="Kruchowski S.S."/>
            <person name="Tomlinson C."/>
            <person name="Strong C."/>
            <person name="Delehaunty K."/>
            <person name="Fronick C."/>
            <person name="Courtney B."/>
            <person name="Rock S.M."/>
            <person name="Belter E."/>
            <person name="Du F."/>
            <person name="Kim K."/>
            <person name="Abbott R.M."/>
            <person name="Cotton M."/>
            <person name="Levy A."/>
            <person name="Marchetto P."/>
            <person name="Ochoa K."/>
            <person name="Jackson S.M."/>
            <person name="Gillam B."/>
            <person name="Chen W."/>
            <person name="Yan L."/>
            <person name="Higginbotham J."/>
            <person name="Cardenas M."/>
            <person name="Waligorski J."/>
            <person name="Applebaum E."/>
            <person name="Phelps L."/>
            <person name="Falcone J."/>
            <person name="Kanchi K."/>
            <person name="Thane T."/>
            <person name="Scimone A."/>
            <person name="Thane N."/>
            <person name="Henke J."/>
            <person name="Wang T."/>
            <person name="Ruppert J."/>
            <person name="Shah N."/>
            <person name="Rotter K."/>
            <person name="Hodges J."/>
            <person name="Ingenthron E."/>
            <person name="Cordes M."/>
            <person name="Kohlberg S."/>
            <person name="Sgro J."/>
            <person name="Delgado B."/>
            <person name="Mead K."/>
            <person name="Chinwalla A."/>
            <person name="Leonard S."/>
            <person name="Crouse K."/>
            <person name="Collura K."/>
            <person name="Kudrna D."/>
            <person name="Currie J."/>
            <person name="He R."/>
            <person name="Angelova A."/>
            <person name="Rajasekar S."/>
            <person name="Mueller T."/>
            <person name="Lomeli R."/>
            <person name="Scara G."/>
            <person name="Ko A."/>
            <person name="Delaney K."/>
            <person name="Wissotski M."/>
            <person name="Lopez G."/>
            <person name="Campos D."/>
            <person name="Braidotti M."/>
            <person name="Ashley E."/>
            <person name="Golser W."/>
            <person name="Kim H."/>
            <person name="Lee S."/>
            <person name="Lin J."/>
            <person name="Dujmic Z."/>
            <person name="Kim W."/>
            <person name="Talag J."/>
            <person name="Zuccolo A."/>
            <person name="Fan C."/>
            <person name="Sebastian A."/>
            <person name="Kramer M."/>
            <person name="Spiegel L."/>
            <person name="Nascimento L."/>
            <person name="Zutavern T."/>
            <person name="Miller B."/>
            <person name="Ambroise C."/>
            <person name="Muller S."/>
            <person name="Spooner W."/>
            <person name="Narechania A."/>
            <person name="Ren L."/>
            <person name="Wei S."/>
            <person name="Kumari S."/>
            <person name="Faga B."/>
            <person name="Levy M.J."/>
            <person name="McMahan L."/>
            <person name="Van Buren P."/>
            <person name="Vaughn M.W."/>
            <person name="Ying K."/>
            <person name="Yeh C.-T."/>
            <person name="Emrich S.J."/>
            <person name="Jia Y."/>
            <person name="Kalyanaraman A."/>
            <person name="Hsia A.-P."/>
            <person name="Barbazuk W.B."/>
            <person name="Baucom R.S."/>
            <person name="Brutnell T.P."/>
            <person name="Carpita N.C."/>
            <person name="Chaparro C."/>
            <person name="Chia J.-M."/>
            <person name="Deragon J.-M."/>
            <person name="Estill J.C."/>
            <person name="Fu Y."/>
            <person name="Jeddeloh J.A."/>
            <person name="Han Y."/>
            <person name="Lee H."/>
            <person name="Li P."/>
            <person name="Lisch D.R."/>
            <person name="Liu S."/>
            <person name="Liu Z."/>
            <person name="Nagel D.H."/>
            <person name="McCann M.C."/>
            <person name="SanMiguel P."/>
            <person name="Myers A.M."/>
            <person name="Nettleton D."/>
            <person name="Nguyen J."/>
            <person name="Penning B.W."/>
            <person name="Ponnala L."/>
            <person name="Schneider K.L."/>
            <person name="Schwartz D.C."/>
            <person name="Sharma A."/>
            <person name="Soderlund C."/>
            <person name="Springer N.M."/>
            <person name="Sun Q."/>
            <person name="Wang H."/>
            <person name="Waterman M."/>
            <person name="Westerman R."/>
            <person name="Wolfgruber T.K."/>
            <person name="Yang L."/>
            <person name="Yu Y."/>
            <person name="Zhang L."/>
            <person name="Zhou S."/>
            <person name="Zhu Q."/>
            <person name="Bennetzen J.L."/>
            <person name="Dawe R.K."/>
            <person name="Jiang J."/>
            <person name="Jiang N."/>
            <person name="Presting G.G."/>
            <person name="Wessler S.R."/>
            <person name="Aluru S."/>
            <person name="Martienssen R.A."/>
            <person name="Clifton S.W."/>
            <person name="McCombie W.R."/>
            <person name="Wing R.A."/>
            <person name="Wilson R.K."/>
        </authorList>
    </citation>
    <scope>NUCLEOTIDE SEQUENCE [LARGE SCALE GENOMIC DNA]</scope>
    <source>
        <strain evidence="3">cv. B73</strain>
    </source>
</reference>
<organism evidence="2 3">
    <name type="scientific">Zea mays</name>
    <name type="common">Maize</name>
    <dbReference type="NCBI Taxonomy" id="4577"/>
    <lineage>
        <taxon>Eukaryota</taxon>
        <taxon>Viridiplantae</taxon>
        <taxon>Streptophyta</taxon>
        <taxon>Embryophyta</taxon>
        <taxon>Tracheophyta</taxon>
        <taxon>Spermatophyta</taxon>
        <taxon>Magnoliopsida</taxon>
        <taxon>Liliopsida</taxon>
        <taxon>Poales</taxon>
        <taxon>Poaceae</taxon>
        <taxon>PACMAD clade</taxon>
        <taxon>Panicoideae</taxon>
        <taxon>Andropogonodae</taxon>
        <taxon>Andropogoneae</taxon>
        <taxon>Tripsacinae</taxon>
        <taxon>Zea</taxon>
    </lineage>
</organism>
<feature type="chain" id="PRO_5032313071" description="Bifunctional inhibitor/plant lipid transfer protein/seed storage helical domain-containing protein" evidence="1">
    <location>
        <begin position="30"/>
        <end position="107"/>
    </location>
</feature>
<dbReference type="SMR" id="A0A804QVL8"/>
<reference evidence="2" key="2">
    <citation type="submission" date="2019-07" db="EMBL/GenBank/DDBJ databases">
        <authorList>
            <person name="Seetharam A."/>
            <person name="Woodhouse M."/>
            <person name="Cannon E."/>
        </authorList>
    </citation>
    <scope>NUCLEOTIDE SEQUENCE [LARGE SCALE GENOMIC DNA]</scope>
    <source>
        <strain evidence="2">cv. B73</strain>
    </source>
</reference>
<keyword evidence="4" id="KW-1267">Proteomics identification</keyword>
<keyword evidence="3" id="KW-1185">Reference proteome</keyword>
<dbReference type="SUPFAM" id="SSF47699">
    <property type="entry name" value="Bifunctional inhibitor/lipid-transfer protein/seed storage 2S albumin"/>
    <property type="match status" value="1"/>
</dbReference>
<dbReference type="InterPro" id="IPR036312">
    <property type="entry name" value="Bifun_inhib/LTP/seed_sf"/>
</dbReference>
<feature type="signal peptide" evidence="1">
    <location>
        <begin position="1"/>
        <end position="29"/>
    </location>
</feature>
<dbReference type="OrthoDB" id="643149at2759"/>
<evidence type="ECO:0000256" key="1">
    <source>
        <dbReference type="SAM" id="SignalP"/>
    </source>
</evidence>
<dbReference type="Gene3D" id="1.10.110.10">
    <property type="entry name" value="Plant lipid-transfer and hydrophobic proteins"/>
    <property type="match status" value="1"/>
</dbReference>
<name>A0A804QVL8_MAIZE</name>
<gene>
    <name evidence="2" type="primary">LOC103636370</name>
</gene>
<dbReference type="Gramene" id="Zm00001eb364930_T001">
    <property type="protein sequence ID" value="Zm00001eb364930_P001"/>
    <property type="gene ID" value="Zm00001eb364930"/>
</dbReference>
<evidence type="ECO:0000313" key="2">
    <source>
        <dbReference type="EnsemblPlants" id="Zm00001eb364930_P001"/>
    </source>
</evidence>
<dbReference type="EnsemblPlants" id="Zm00001eb364930_T001">
    <property type="protein sequence ID" value="Zm00001eb364930_P001"/>
    <property type="gene ID" value="Zm00001eb364930"/>
</dbReference>
<dbReference type="KEGG" id="zma:103636370"/>
<sequence>MSGTRMKASNAAPLVALLVVAVAAGAAGAIKLCGVDRSAVDACTPYCVVGSAQAAPGQLCCDKVKAARWSCLCDYRSALPSGIDAARVMDLATKCKCDYPPASCDAN</sequence>
<proteinExistence type="evidence at protein level"/>